<dbReference type="Pfam" id="PF01593">
    <property type="entry name" value="Amino_oxidase"/>
    <property type="match status" value="1"/>
</dbReference>
<keyword evidence="6 7" id="KW-0560">Oxidoreductase</keyword>
<dbReference type="EC" id="1.3.5.6" evidence="7"/>
<name>A0AAQ3RM26_VIGMU</name>
<feature type="domain" description="Amine oxidase" evidence="8">
    <location>
        <begin position="127"/>
        <end position="558"/>
    </location>
</feature>
<comment type="pathway">
    <text evidence="2 7">Carotenoid biosynthesis; lycopene biosynthesis.</text>
</comment>
<dbReference type="NCBIfam" id="TIGR02732">
    <property type="entry name" value="zeta_caro_desat"/>
    <property type="match status" value="1"/>
</dbReference>
<gene>
    <name evidence="9" type="ORF">V8G54_028851</name>
</gene>
<dbReference type="EMBL" id="CP144692">
    <property type="protein sequence ID" value="WVY96700.1"/>
    <property type="molecule type" value="Genomic_DNA"/>
</dbReference>
<evidence type="ECO:0000259" key="8">
    <source>
        <dbReference type="Pfam" id="PF01593"/>
    </source>
</evidence>
<dbReference type="InterPro" id="IPR014103">
    <property type="entry name" value="Zeta_caro_desat"/>
</dbReference>
<keyword evidence="7" id="KW-0150">Chloroplast</keyword>
<dbReference type="GO" id="GO:0016719">
    <property type="term" value="F:9,9'-di-cis-zeta-carotene desaturase activity"/>
    <property type="evidence" value="ECO:0007669"/>
    <property type="project" value="UniProtKB-EC"/>
</dbReference>
<keyword evidence="5 7" id="KW-0957">Chromoplast</keyword>
<sequence length="632" mass="70251">MAMASLIQCSATSFSATRGGDSVGFFSPFTARFSKTPKCRVRCSLDDNVSDMSVNAPKGLFPPEPEHYRGPKLKVAIVGAGLAGMSTAVELLDQGHELLLKQKEMIPSSLVTDVFSFFIRFLQNSITQVDIYESRPFIGGKVGSFVDKRGNHIEMGLHVFFGCYNNLFRLMKKVGANNNLLVKDHTHTFVNKGGQIGELDFRFPVGAPIHGIRAFLTTNQLNTYDKARNAVALALSPVVKALVDPDGALRDIRNLDSISFSDWFLSKGGTRMSIQKMWDPVAYALGFIDCDNISARCMLTIFALFATKTEASLLRMLKGSPDVYLSGPIRKYITDRGGRFHLRWGCRELLYDKTDDGSIYVTGLSMSKATAKKIVKADAYVAACDVPGIKRLIPSEWREQQFFNNIYELVGVPVVTVQLRYNGWVTELQDLEKSRQLKKAVGLDNLLYTPDADFSCFADLALSSPEDYYIEGQGSLLQCVLTPGDPYMPLPNDEIIARVAKQVLALFPSSQGLEVTWSSVVKIGQSLYREGPGKDPFRPDQKTPVKNFFLAGSYTKQVHFLDWHSLCFYTATYNLKFHDYIDSMEGATLSGRQASAYICDAGEGLVALRKELDAEFKDDLKFTNTKDELSLV</sequence>
<dbReference type="GO" id="GO:0016117">
    <property type="term" value="P:carotenoid biosynthetic process"/>
    <property type="evidence" value="ECO:0007669"/>
    <property type="project" value="UniProtKB-KW"/>
</dbReference>
<keyword evidence="10" id="KW-1185">Reference proteome</keyword>
<dbReference type="PANTHER" id="PTHR42923:SF41">
    <property type="entry name" value="ZETA-CAROTENE DESATURASE, CHLOROPLASTIC_CHROMOPLASTIC"/>
    <property type="match status" value="1"/>
</dbReference>
<dbReference type="InterPro" id="IPR036188">
    <property type="entry name" value="FAD/NAD-bd_sf"/>
</dbReference>
<evidence type="ECO:0000256" key="5">
    <source>
        <dbReference type="ARBA" id="ARBA00022904"/>
    </source>
</evidence>
<dbReference type="InterPro" id="IPR002937">
    <property type="entry name" value="Amino_oxidase"/>
</dbReference>
<evidence type="ECO:0000256" key="7">
    <source>
        <dbReference type="RuleBase" id="RU362008"/>
    </source>
</evidence>
<keyword evidence="7" id="KW-0934">Plastid</keyword>
<dbReference type="AlphaFoldDB" id="A0AAQ3RM26"/>
<dbReference type="Proteomes" id="UP001374535">
    <property type="component" value="Chromosome 9"/>
</dbReference>
<dbReference type="GO" id="GO:0009507">
    <property type="term" value="C:chloroplast"/>
    <property type="evidence" value="ECO:0007669"/>
    <property type="project" value="UniProtKB-SubCell"/>
</dbReference>
<comment type="catalytic activity">
    <reaction evidence="1 7">
        <text>9,9'-di-cis-zeta-carotene + 2 a quinone = 7,7',9,9'-tetra-cis-lycopene + 2 a quinol</text>
        <dbReference type="Rhea" id="RHEA:30955"/>
        <dbReference type="ChEBI" id="CHEBI:24646"/>
        <dbReference type="ChEBI" id="CHEBI:48716"/>
        <dbReference type="ChEBI" id="CHEBI:62466"/>
        <dbReference type="ChEBI" id="CHEBI:132124"/>
        <dbReference type="EC" id="1.3.5.6"/>
    </reaction>
</comment>
<proteinExistence type="inferred from homology"/>
<organism evidence="9 10">
    <name type="scientific">Vigna mungo</name>
    <name type="common">Black gram</name>
    <name type="synonym">Phaseolus mungo</name>
    <dbReference type="NCBI Taxonomy" id="3915"/>
    <lineage>
        <taxon>Eukaryota</taxon>
        <taxon>Viridiplantae</taxon>
        <taxon>Streptophyta</taxon>
        <taxon>Embryophyta</taxon>
        <taxon>Tracheophyta</taxon>
        <taxon>Spermatophyta</taxon>
        <taxon>Magnoliopsida</taxon>
        <taxon>eudicotyledons</taxon>
        <taxon>Gunneridae</taxon>
        <taxon>Pentapetalae</taxon>
        <taxon>rosids</taxon>
        <taxon>fabids</taxon>
        <taxon>Fabales</taxon>
        <taxon>Fabaceae</taxon>
        <taxon>Papilionoideae</taxon>
        <taxon>50 kb inversion clade</taxon>
        <taxon>NPAAA clade</taxon>
        <taxon>indigoferoid/millettioid clade</taxon>
        <taxon>Phaseoleae</taxon>
        <taxon>Vigna</taxon>
    </lineage>
</organism>
<reference evidence="9 10" key="1">
    <citation type="journal article" date="2023" name="Life. Sci Alliance">
        <title>Evolutionary insights into 3D genome organization and epigenetic landscape of Vigna mungo.</title>
        <authorList>
            <person name="Junaid A."/>
            <person name="Singh B."/>
            <person name="Bhatia S."/>
        </authorList>
    </citation>
    <scope>NUCLEOTIDE SEQUENCE [LARGE SCALE GENOMIC DNA]</scope>
    <source>
        <strain evidence="9">Urdbean</strain>
    </source>
</reference>
<evidence type="ECO:0000313" key="10">
    <source>
        <dbReference type="Proteomes" id="UP001374535"/>
    </source>
</evidence>
<evidence type="ECO:0000256" key="6">
    <source>
        <dbReference type="ARBA" id="ARBA00023002"/>
    </source>
</evidence>
<dbReference type="GO" id="GO:0009509">
    <property type="term" value="C:chromoplast"/>
    <property type="evidence" value="ECO:0007669"/>
    <property type="project" value="UniProtKB-SubCell"/>
</dbReference>
<comment type="function">
    <text evidence="7">Catalyzes the conversion of zeta-carotene to lycopene via the intermediary of neurosporene. It carries out two consecutive desaturations (introduction of double bonds) at positions C-7 and C-7'.</text>
</comment>
<comment type="similarity">
    <text evidence="3 7">Belongs to the zeta carotene desaturase family.</text>
</comment>
<comment type="subcellular location">
    <subcellularLocation>
        <location evidence="7">Plastid</location>
        <location evidence="7">Chloroplast</location>
    </subcellularLocation>
    <subcellularLocation>
        <location evidence="7">Plastid</location>
        <location evidence="7">Chromoplast</location>
    </subcellularLocation>
</comment>
<keyword evidence="4 7" id="KW-0125">Carotenoid biosynthesis</keyword>
<evidence type="ECO:0000256" key="4">
    <source>
        <dbReference type="ARBA" id="ARBA00022746"/>
    </source>
</evidence>
<dbReference type="Gene3D" id="3.50.50.60">
    <property type="entry name" value="FAD/NAD(P)-binding domain"/>
    <property type="match status" value="1"/>
</dbReference>
<dbReference type="SUPFAM" id="SSF51905">
    <property type="entry name" value="FAD/NAD(P)-binding domain"/>
    <property type="match status" value="2"/>
</dbReference>
<evidence type="ECO:0000313" key="9">
    <source>
        <dbReference type="EMBL" id="WVY96700.1"/>
    </source>
</evidence>
<evidence type="ECO:0000256" key="1">
    <source>
        <dbReference type="ARBA" id="ARBA00000914"/>
    </source>
</evidence>
<evidence type="ECO:0000256" key="2">
    <source>
        <dbReference type="ARBA" id="ARBA00004900"/>
    </source>
</evidence>
<protein>
    <recommendedName>
        <fullName evidence="7">Zeta-carotene desaturase</fullName>
        <ecNumber evidence="7">1.3.5.6</ecNumber>
    </recommendedName>
    <alternativeName>
        <fullName evidence="7">9,9'-di-cis-zeta-carotene desaturase</fullName>
    </alternativeName>
</protein>
<accession>A0AAQ3RM26</accession>
<evidence type="ECO:0000256" key="3">
    <source>
        <dbReference type="ARBA" id="ARBA00010192"/>
    </source>
</evidence>
<dbReference type="PANTHER" id="PTHR42923">
    <property type="entry name" value="PROTOPORPHYRINOGEN OXIDASE"/>
    <property type="match status" value="1"/>
</dbReference>
<dbReference type="InterPro" id="IPR050464">
    <property type="entry name" value="Zeta_carotene_desat/Oxidored"/>
</dbReference>
<dbReference type="GO" id="GO:0016120">
    <property type="term" value="P:carotene biosynthetic process"/>
    <property type="evidence" value="ECO:0007669"/>
    <property type="project" value="TreeGrafter"/>
</dbReference>
<dbReference type="FunFam" id="3.50.50.60:FF:000111">
    <property type="entry name" value="Zeta-carotene desaturase"/>
    <property type="match status" value="1"/>
</dbReference>